<dbReference type="PROSITE" id="PS00018">
    <property type="entry name" value="EF_HAND_1"/>
    <property type="match status" value="1"/>
</dbReference>
<organism evidence="6 7">
    <name type="scientific">Cinchona calisaya</name>
    <dbReference type="NCBI Taxonomy" id="153742"/>
    <lineage>
        <taxon>Eukaryota</taxon>
        <taxon>Viridiplantae</taxon>
        <taxon>Streptophyta</taxon>
        <taxon>Embryophyta</taxon>
        <taxon>Tracheophyta</taxon>
        <taxon>Spermatophyta</taxon>
        <taxon>Magnoliopsida</taxon>
        <taxon>eudicotyledons</taxon>
        <taxon>Gunneridae</taxon>
        <taxon>Pentapetalae</taxon>
        <taxon>asterids</taxon>
        <taxon>lamiids</taxon>
        <taxon>Gentianales</taxon>
        <taxon>Rubiaceae</taxon>
        <taxon>Cinchonoideae</taxon>
        <taxon>Cinchoneae</taxon>
        <taxon>Cinchona</taxon>
    </lineage>
</organism>
<dbReference type="EMBL" id="JBJUIK010000006">
    <property type="protein sequence ID" value="KAL3525921.1"/>
    <property type="molecule type" value="Genomic_DNA"/>
</dbReference>
<keyword evidence="7" id="KW-1185">Reference proteome</keyword>
<protein>
    <recommendedName>
        <fullName evidence="5">EF-hand domain-containing protein</fullName>
    </recommendedName>
</protein>
<name>A0ABD3A2G2_9GENT</name>
<dbReference type="InterPro" id="IPR011992">
    <property type="entry name" value="EF-hand-dom_pair"/>
</dbReference>
<keyword evidence="3" id="KW-0106">Calcium</keyword>
<dbReference type="Pfam" id="PF13499">
    <property type="entry name" value="EF-hand_7"/>
    <property type="match status" value="1"/>
</dbReference>
<dbReference type="PANTHER" id="PTHR10891">
    <property type="entry name" value="EF-HAND CALCIUM-BINDING DOMAIN CONTAINING PROTEIN"/>
    <property type="match status" value="1"/>
</dbReference>
<evidence type="ECO:0000259" key="5">
    <source>
        <dbReference type="PROSITE" id="PS50222"/>
    </source>
</evidence>
<evidence type="ECO:0000256" key="4">
    <source>
        <dbReference type="SAM" id="Phobius"/>
    </source>
</evidence>
<dbReference type="GO" id="GO:0046872">
    <property type="term" value="F:metal ion binding"/>
    <property type="evidence" value="ECO:0007669"/>
    <property type="project" value="UniProtKB-KW"/>
</dbReference>
<reference evidence="6 7" key="1">
    <citation type="submission" date="2024-11" db="EMBL/GenBank/DDBJ databases">
        <title>A near-complete genome assembly of Cinchona calisaya.</title>
        <authorList>
            <person name="Lian D.C."/>
            <person name="Zhao X.W."/>
            <person name="Wei L."/>
        </authorList>
    </citation>
    <scope>NUCLEOTIDE SEQUENCE [LARGE SCALE GENOMIC DNA]</scope>
    <source>
        <tissue evidence="6">Nenye</tissue>
    </source>
</reference>
<gene>
    <name evidence="6" type="ORF">ACH5RR_014293</name>
</gene>
<keyword evidence="4" id="KW-1133">Transmembrane helix</keyword>
<feature type="domain" description="EF-hand" evidence="5">
    <location>
        <begin position="139"/>
        <end position="174"/>
    </location>
</feature>
<keyword evidence="4" id="KW-0472">Membrane</keyword>
<proteinExistence type="predicted"/>
<evidence type="ECO:0000256" key="2">
    <source>
        <dbReference type="ARBA" id="ARBA00022737"/>
    </source>
</evidence>
<evidence type="ECO:0000256" key="3">
    <source>
        <dbReference type="ARBA" id="ARBA00022837"/>
    </source>
</evidence>
<accession>A0ABD3A2G2</accession>
<keyword evidence="4" id="KW-0812">Transmembrane</keyword>
<evidence type="ECO:0000313" key="7">
    <source>
        <dbReference type="Proteomes" id="UP001630127"/>
    </source>
</evidence>
<dbReference type="SUPFAM" id="SSF47473">
    <property type="entry name" value="EF-hand"/>
    <property type="match status" value="1"/>
</dbReference>
<dbReference type="InterPro" id="IPR018247">
    <property type="entry name" value="EF_Hand_1_Ca_BS"/>
</dbReference>
<dbReference type="PROSITE" id="PS50222">
    <property type="entry name" value="EF_HAND_2"/>
    <property type="match status" value="2"/>
</dbReference>
<dbReference type="InterPro" id="IPR039647">
    <property type="entry name" value="EF_hand_pair_protein_CML-like"/>
</dbReference>
<dbReference type="Proteomes" id="UP001630127">
    <property type="component" value="Unassembled WGS sequence"/>
</dbReference>
<feature type="transmembrane region" description="Helical" evidence="4">
    <location>
        <begin position="20"/>
        <end position="39"/>
    </location>
</feature>
<keyword evidence="2" id="KW-0677">Repeat</keyword>
<dbReference type="AlphaFoldDB" id="A0ABD3A2G2"/>
<dbReference type="SMART" id="SM00054">
    <property type="entry name" value="EFh"/>
    <property type="match status" value="2"/>
</dbReference>
<sequence length="211" mass="24271">MYLNSGLNQLPIEYISLDNTIPLGVVILGFLQVCLCIILDWDNKIYSFFLGSKPSTSSIQEKAIDNKLKIVGEENEKKEKNQDSELLKKNHDDSMCGEDVELVFRSLGFLSHANNDGEKTFEERLDCNDLFDLFEEKEPGEDEVKAAFDVFDENKDGFIDARELQKLLFTLGLREGSELENCRRMIRVFDENGDERIDLNEFIKIMESSFC</sequence>
<keyword evidence="1" id="KW-0479">Metal-binding</keyword>
<feature type="domain" description="EF-hand" evidence="5">
    <location>
        <begin position="177"/>
        <end position="211"/>
    </location>
</feature>
<comment type="caution">
    <text evidence="6">The sequence shown here is derived from an EMBL/GenBank/DDBJ whole genome shotgun (WGS) entry which is preliminary data.</text>
</comment>
<evidence type="ECO:0000313" key="6">
    <source>
        <dbReference type="EMBL" id="KAL3525921.1"/>
    </source>
</evidence>
<dbReference type="PRINTS" id="PR01697">
    <property type="entry name" value="PARVALBUMIN"/>
</dbReference>
<dbReference type="Gene3D" id="1.10.238.10">
    <property type="entry name" value="EF-hand"/>
    <property type="match status" value="1"/>
</dbReference>
<evidence type="ECO:0000256" key="1">
    <source>
        <dbReference type="ARBA" id="ARBA00022723"/>
    </source>
</evidence>
<dbReference type="CDD" id="cd00051">
    <property type="entry name" value="EFh"/>
    <property type="match status" value="1"/>
</dbReference>
<dbReference type="InterPro" id="IPR002048">
    <property type="entry name" value="EF_hand_dom"/>
</dbReference>